<reference evidence="4 5" key="1">
    <citation type="submission" date="2011-08" db="EMBL/GenBank/DDBJ databases">
        <title>The Genome Sequence of Johnsonella ignava ATCC 51276.</title>
        <authorList>
            <consortium name="The Broad Institute Genome Sequencing Platform"/>
            <person name="Earl A."/>
            <person name="Ward D."/>
            <person name="Feldgarden M."/>
            <person name="Gevers D."/>
            <person name="Izard J."/>
            <person name="Blanton J.M."/>
            <person name="Baranova O.V."/>
            <person name="Dewhirst F.E."/>
            <person name="Young S.K."/>
            <person name="Zeng Q."/>
            <person name="Gargeya S."/>
            <person name="Fitzgerald M."/>
            <person name="Haas B."/>
            <person name="Abouelleil A."/>
            <person name="Alvarado L."/>
            <person name="Arachchi H.M."/>
            <person name="Berlin A."/>
            <person name="Brown A."/>
            <person name="Chapman S.B."/>
            <person name="Chen Z."/>
            <person name="Dunbar C."/>
            <person name="Freedman E."/>
            <person name="Gearin G."/>
            <person name="Gellesch M."/>
            <person name="Goldberg J."/>
            <person name="Griggs A."/>
            <person name="Gujja S."/>
            <person name="Heiman D."/>
            <person name="Howarth C."/>
            <person name="Larson L."/>
            <person name="Lui A."/>
            <person name="MacDonald P.J.P."/>
            <person name="Montmayeur A."/>
            <person name="Murphy C."/>
            <person name="Neiman D."/>
            <person name="Pearson M."/>
            <person name="Priest M."/>
            <person name="Roberts A."/>
            <person name="Saif S."/>
            <person name="Shea T."/>
            <person name="Shenoy N."/>
            <person name="Sisk P."/>
            <person name="Stolte C."/>
            <person name="Sykes S."/>
            <person name="Wortman J."/>
            <person name="Nusbaum C."/>
            <person name="Birren B."/>
        </authorList>
    </citation>
    <scope>NUCLEOTIDE SEQUENCE [LARGE SCALE GENOMIC DNA]</scope>
    <source>
        <strain evidence="4 5">ATCC 51276</strain>
    </source>
</reference>
<evidence type="ECO:0000256" key="2">
    <source>
        <dbReference type="ARBA" id="ARBA00022840"/>
    </source>
</evidence>
<dbReference type="Gene3D" id="3.40.50.300">
    <property type="entry name" value="P-loop containing nucleotide triphosphate hydrolases"/>
    <property type="match status" value="1"/>
</dbReference>
<sequence length="387" mass="42747">MLLGTQERCAQLQMHLRDDEIGITGVVSNENEVLDEINRQAPDLILVTDTTPMALRSCHQIYLLRPRSVPVVITNTEDPENIQRIVQSGVHYILSTDIDSFELITELKSIYGNEINRIMTLENSVSASSKSRVLMVFGPKDGVGKTTIAVNLAVKLIQKKNKVCILDYNLQFGNVAAFLGIKTKETIVELLQEQSNPTLDAIRQFLSLHTSGIYCLPAPNNPEDAKTISTVQIERIIATLRVYYDYIIIDAAAGFDDINVSCIDVASQILLVTGTDVPSLMDTKKSLSILKALTDEEKIKLVVGKDHTGQLKDAEISRVMGMPIWNRIPCDDRSACSAANLGSPLMLEYPRSKICRAISIMADGIDGRGTTIENGPQRKFSWGRKGN</sequence>
<dbReference type="GO" id="GO:0016887">
    <property type="term" value="F:ATP hydrolysis activity"/>
    <property type="evidence" value="ECO:0007669"/>
    <property type="project" value="TreeGrafter"/>
</dbReference>
<dbReference type="InterPro" id="IPR027417">
    <property type="entry name" value="P-loop_NTPase"/>
</dbReference>
<dbReference type="Pfam" id="PF10609">
    <property type="entry name" value="ParA"/>
    <property type="match status" value="1"/>
</dbReference>
<dbReference type="EMBL" id="ACZL01000021">
    <property type="protein sequence ID" value="EHI55608.1"/>
    <property type="molecule type" value="Genomic_DNA"/>
</dbReference>
<dbReference type="InterPro" id="IPR011006">
    <property type="entry name" value="CheY-like_superfamily"/>
</dbReference>
<evidence type="ECO:0000313" key="5">
    <source>
        <dbReference type="Proteomes" id="UP000003011"/>
    </source>
</evidence>
<dbReference type="SUPFAM" id="SSF52540">
    <property type="entry name" value="P-loop containing nucleoside triphosphate hydrolases"/>
    <property type="match status" value="1"/>
</dbReference>
<dbReference type="eggNOG" id="COG4963">
    <property type="taxonomic scope" value="Bacteria"/>
</dbReference>
<dbReference type="AlphaFoldDB" id="G5GID3"/>
<dbReference type="STRING" id="679200.HMPREF9333_01323"/>
<dbReference type="eggNOG" id="COG2197">
    <property type="taxonomic scope" value="Bacteria"/>
</dbReference>
<name>G5GID3_9FIRM</name>
<dbReference type="Proteomes" id="UP000003011">
    <property type="component" value="Unassembled WGS sequence"/>
</dbReference>
<gene>
    <name evidence="4" type="ORF">HMPREF9333_01323</name>
</gene>
<evidence type="ECO:0000313" key="4">
    <source>
        <dbReference type="EMBL" id="EHI55608.1"/>
    </source>
</evidence>
<dbReference type="PANTHER" id="PTHR43384">
    <property type="entry name" value="SEPTUM SITE-DETERMINING PROTEIN MIND HOMOLOG, CHLOROPLASTIC-RELATED"/>
    <property type="match status" value="1"/>
</dbReference>
<dbReference type="PATRIC" id="fig|679200.3.peg.1406"/>
<dbReference type="HOGENOM" id="CLU_033160_3_1_9"/>
<dbReference type="GO" id="GO:0051782">
    <property type="term" value="P:negative regulation of cell division"/>
    <property type="evidence" value="ECO:0007669"/>
    <property type="project" value="TreeGrafter"/>
</dbReference>
<dbReference type="InterPro" id="IPR033756">
    <property type="entry name" value="YlxH/NBP35"/>
</dbReference>
<keyword evidence="1" id="KW-0547">Nucleotide-binding</keyword>
<keyword evidence="5" id="KW-1185">Reference proteome</keyword>
<evidence type="ECO:0008006" key="6">
    <source>
        <dbReference type="Google" id="ProtNLM"/>
    </source>
</evidence>
<dbReference type="SUPFAM" id="SSF52172">
    <property type="entry name" value="CheY-like"/>
    <property type="match status" value="1"/>
</dbReference>
<dbReference type="PANTHER" id="PTHR43384:SF13">
    <property type="entry name" value="SLR0110 PROTEIN"/>
    <property type="match status" value="1"/>
</dbReference>
<comment type="caution">
    <text evidence="4">The sequence shown here is derived from an EMBL/GenBank/DDBJ whole genome shotgun (WGS) entry which is preliminary data.</text>
</comment>
<organism evidence="4 5">
    <name type="scientific">Johnsonella ignava ATCC 51276</name>
    <dbReference type="NCBI Taxonomy" id="679200"/>
    <lineage>
        <taxon>Bacteria</taxon>
        <taxon>Bacillati</taxon>
        <taxon>Bacillota</taxon>
        <taxon>Clostridia</taxon>
        <taxon>Lachnospirales</taxon>
        <taxon>Lachnospiraceae</taxon>
        <taxon>Johnsonella</taxon>
    </lineage>
</organism>
<evidence type="ECO:0000256" key="1">
    <source>
        <dbReference type="ARBA" id="ARBA00022741"/>
    </source>
</evidence>
<keyword evidence="2" id="KW-0067">ATP-binding</keyword>
<evidence type="ECO:0000256" key="3">
    <source>
        <dbReference type="SAM" id="MobiDB-lite"/>
    </source>
</evidence>
<accession>G5GID3</accession>
<dbReference type="InterPro" id="IPR050625">
    <property type="entry name" value="ParA/MinD_ATPase"/>
</dbReference>
<protein>
    <recommendedName>
        <fullName evidence="6">AAA domain-containing protein</fullName>
    </recommendedName>
</protein>
<feature type="region of interest" description="Disordered" evidence="3">
    <location>
        <begin position="368"/>
        <end position="387"/>
    </location>
</feature>
<dbReference type="GO" id="GO:0005524">
    <property type="term" value="F:ATP binding"/>
    <property type="evidence" value="ECO:0007669"/>
    <property type="project" value="TreeGrafter"/>
</dbReference>
<dbReference type="GO" id="GO:0009898">
    <property type="term" value="C:cytoplasmic side of plasma membrane"/>
    <property type="evidence" value="ECO:0007669"/>
    <property type="project" value="TreeGrafter"/>
</dbReference>
<proteinExistence type="predicted"/>
<dbReference type="GO" id="GO:0005829">
    <property type="term" value="C:cytosol"/>
    <property type="evidence" value="ECO:0007669"/>
    <property type="project" value="TreeGrafter"/>
</dbReference>